<dbReference type="OrthoDB" id="1416278at2"/>
<name>A0A226HCR5_9FLAO</name>
<sequence>MKKLLTFFLFLPILVWSQSNFEKGEKLFHDKKYAEAQVLFETVLKVKPLDINTLEYLGEIAAHNKAWVKGAEYFKKLKVLKPSEADYFYKYGGCIAMRATEVNKLKAFGMVDDMKEAFEKAIELNPKHIPARWALIEIYLQLPGILGGSESKAVSYSKELAQFSQVDGYLSRGRIDEYFKRYTLAEKNYIKANEIGKSKVTFQKLYNLYLNKLKDSKKAKELKQKFESESSNLKTKSK</sequence>
<evidence type="ECO:0000313" key="1">
    <source>
        <dbReference type="EMBL" id="OXA92119.1"/>
    </source>
</evidence>
<dbReference type="RefSeq" id="WP_089049745.1">
    <property type="nucleotide sequence ID" value="NZ_FXTV01000008.1"/>
</dbReference>
<reference evidence="1 2" key="1">
    <citation type="submission" date="2016-11" db="EMBL/GenBank/DDBJ databases">
        <title>Whole genomes of Flavobacteriaceae.</title>
        <authorList>
            <person name="Stine C."/>
            <person name="Li C."/>
            <person name="Tadesse D."/>
        </authorList>
    </citation>
    <scope>NUCLEOTIDE SEQUENCE [LARGE SCALE GENOMIC DNA]</scope>
    <source>
        <strain evidence="1 2">DSM 18292</strain>
    </source>
</reference>
<dbReference type="AlphaFoldDB" id="A0A226HCR5"/>
<comment type="caution">
    <text evidence="1">The sequence shown here is derived from an EMBL/GenBank/DDBJ whole genome shotgun (WGS) entry which is preliminary data.</text>
</comment>
<dbReference type="SUPFAM" id="SSF48452">
    <property type="entry name" value="TPR-like"/>
    <property type="match status" value="1"/>
</dbReference>
<dbReference type="EMBL" id="MUGW01000020">
    <property type="protein sequence ID" value="OXA92119.1"/>
    <property type="molecule type" value="Genomic_DNA"/>
</dbReference>
<organism evidence="1 2">
    <name type="scientific">Flavobacterium hercynium</name>
    <dbReference type="NCBI Taxonomy" id="387094"/>
    <lineage>
        <taxon>Bacteria</taxon>
        <taxon>Pseudomonadati</taxon>
        <taxon>Bacteroidota</taxon>
        <taxon>Flavobacteriia</taxon>
        <taxon>Flavobacteriales</taxon>
        <taxon>Flavobacteriaceae</taxon>
        <taxon>Flavobacterium</taxon>
    </lineage>
</organism>
<protein>
    <submittedName>
        <fullName evidence="1">Uncharacterized protein</fullName>
    </submittedName>
</protein>
<evidence type="ECO:0000313" key="2">
    <source>
        <dbReference type="Proteomes" id="UP000198345"/>
    </source>
</evidence>
<accession>A0A226HCR5</accession>
<dbReference type="InterPro" id="IPR011990">
    <property type="entry name" value="TPR-like_helical_dom_sf"/>
</dbReference>
<gene>
    <name evidence="1" type="ORF">B0A66_10140</name>
</gene>
<keyword evidence="2" id="KW-1185">Reference proteome</keyword>
<dbReference type="Gene3D" id="1.25.40.10">
    <property type="entry name" value="Tetratricopeptide repeat domain"/>
    <property type="match status" value="2"/>
</dbReference>
<proteinExistence type="predicted"/>
<dbReference type="Proteomes" id="UP000198345">
    <property type="component" value="Unassembled WGS sequence"/>
</dbReference>